<gene>
    <name evidence="4" type="ORF">BSL78_25670</name>
</gene>
<organism evidence="4 5">
    <name type="scientific">Stichopus japonicus</name>
    <name type="common">Sea cucumber</name>
    <dbReference type="NCBI Taxonomy" id="307972"/>
    <lineage>
        <taxon>Eukaryota</taxon>
        <taxon>Metazoa</taxon>
        <taxon>Echinodermata</taxon>
        <taxon>Eleutherozoa</taxon>
        <taxon>Echinozoa</taxon>
        <taxon>Holothuroidea</taxon>
        <taxon>Aspidochirotacea</taxon>
        <taxon>Aspidochirotida</taxon>
        <taxon>Stichopodidae</taxon>
        <taxon>Apostichopus</taxon>
    </lineage>
</organism>
<feature type="region of interest" description="Disordered" evidence="1">
    <location>
        <begin position="285"/>
        <end position="318"/>
    </location>
</feature>
<feature type="compositionally biased region" description="Basic and acidic residues" evidence="1">
    <location>
        <begin position="301"/>
        <end position="311"/>
    </location>
</feature>
<protein>
    <recommendedName>
        <fullName evidence="3">Ig-like domain-containing protein</fullName>
    </recommendedName>
</protein>
<evidence type="ECO:0000313" key="4">
    <source>
        <dbReference type="EMBL" id="PIK37491.1"/>
    </source>
</evidence>
<keyword evidence="2" id="KW-1133">Transmembrane helix</keyword>
<name>A0A2G8JNZ9_STIJA</name>
<keyword evidence="5" id="KW-1185">Reference proteome</keyword>
<dbReference type="InterPro" id="IPR007110">
    <property type="entry name" value="Ig-like_dom"/>
</dbReference>
<evidence type="ECO:0000256" key="2">
    <source>
        <dbReference type="SAM" id="Phobius"/>
    </source>
</evidence>
<feature type="domain" description="Ig-like" evidence="3">
    <location>
        <begin position="57"/>
        <end position="160"/>
    </location>
</feature>
<accession>A0A2G8JNZ9</accession>
<dbReference type="EMBL" id="MRZV01001492">
    <property type="protein sequence ID" value="PIK37491.1"/>
    <property type="molecule type" value="Genomic_DNA"/>
</dbReference>
<evidence type="ECO:0000313" key="5">
    <source>
        <dbReference type="Proteomes" id="UP000230750"/>
    </source>
</evidence>
<evidence type="ECO:0000259" key="3">
    <source>
        <dbReference type="PROSITE" id="PS50835"/>
    </source>
</evidence>
<feature type="transmembrane region" description="Helical" evidence="2">
    <location>
        <begin position="177"/>
        <end position="199"/>
    </location>
</feature>
<reference evidence="4 5" key="1">
    <citation type="journal article" date="2017" name="PLoS Biol.">
        <title>The sea cucumber genome provides insights into morphological evolution and visceral regeneration.</title>
        <authorList>
            <person name="Zhang X."/>
            <person name="Sun L."/>
            <person name="Yuan J."/>
            <person name="Sun Y."/>
            <person name="Gao Y."/>
            <person name="Zhang L."/>
            <person name="Li S."/>
            <person name="Dai H."/>
            <person name="Hamel J.F."/>
            <person name="Liu C."/>
            <person name="Yu Y."/>
            <person name="Liu S."/>
            <person name="Lin W."/>
            <person name="Guo K."/>
            <person name="Jin S."/>
            <person name="Xu P."/>
            <person name="Storey K.B."/>
            <person name="Huan P."/>
            <person name="Zhang T."/>
            <person name="Zhou Y."/>
            <person name="Zhang J."/>
            <person name="Lin C."/>
            <person name="Li X."/>
            <person name="Xing L."/>
            <person name="Huo D."/>
            <person name="Sun M."/>
            <person name="Wang L."/>
            <person name="Mercier A."/>
            <person name="Li F."/>
            <person name="Yang H."/>
            <person name="Xiang J."/>
        </authorList>
    </citation>
    <scope>NUCLEOTIDE SEQUENCE [LARGE SCALE GENOMIC DNA]</scope>
    <source>
        <strain evidence="4">Shaxun</strain>
        <tissue evidence="4">Muscle</tissue>
    </source>
</reference>
<evidence type="ECO:0000256" key="1">
    <source>
        <dbReference type="SAM" id="MobiDB-lite"/>
    </source>
</evidence>
<dbReference type="AlphaFoldDB" id="A0A2G8JNZ9"/>
<keyword evidence="2" id="KW-0472">Membrane</keyword>
<feature type="compositionally biased region" description="Low complexity" evidence="1">
    <location>
        <begin position="285"/>
        <end position="299"/>
    </location>
</feature>
<dbReference type="PROSITE" id="PS50835">
    <property type="entry name" value="IG_LIKE"/>
    <property type="match status" value="1"/>
</dbReference>
<dbReference type="Proteomes" id="UP000230750">
    <property type="component" value="Unassembled WGS sequence"/>
</dbReference>
<proteinExistence type="predicted"/>
<keyword evidence="2" id="KW-0812">Transmembrane</keyword>
<sequence>MEEVSSPALQYANLFRKVQGLRRSIRNFILKCRVTGQAEDKYPEDTTVELLVTENFPVVNELVHQQHVVLEVSREDKLTCTMNRVSQTMVLEWVLTPPVSPDEISIENELSKTDNRDDGTSNITFSSSFRVLSQSIQHVTLECRVVDENDGSQHDVTTVELLFDNITYQECESLLNWQSTLAIVLLVFLVVNVICVFWMKPLKEFARKYHSNVANPGQQTDIRAFILHTDLEEDGTADNQYFQELSPLQPVNNKDNIEAGCIQCSHFREMHTKIFHLLKNRESFSDSGMSSCPSSSTVSGDTRELEGRNTQDTEDVLC</sequence>
<comment type="caution">
    <text evidence="4">The sequence shown here is derived from an EMBL/GenBank/DDBJ whole genome shotgun (WGS) entry which is preliminary data.</text>
</comment>